<keyword evidence="6 10" id="KW-0067">ATP-binding</keyword>
<accession>F4PLJ6</accession>
<dbReference type="InterPro" id="IPR000253">
    <property type="entry name" value="FHA_dom"/>
</dbReference>
<evidence type="ECO:0000256" key="11">
    <source>
        <dbReference type="PIRSR" id="PIRSR630616-3"/>
    </source>
</evidence>
<reference evidence="17" key="1">
    <citation type="journal article" date="2011" name="Genome Res.">
        <title>Phylogeny-wide analysis of social amoeba genomes highlights ancient origins for complex intercellular communication.</title>
        <authorList>
            <person name="Heidel A.J."/>
            <person name="Lawal H.M."/>
            <person name="Felder M."/>
            <person name="Schilde C."/>
            <person name="Helps N.R."/>
            <person name="Tunggal B."/>
            <person name="Rivero F."/>
            <person name="John U."/>
            <person name="Schleicher M."/>
            <person name="Eichinger L."/>
            <person name="Platzer M."/>
            <person name="Noegel A.A."/>
            <person name="Schaap P."/>
            <person name="Gloeckner G."/>
        </authorList>
    </citation>
    <scope>NUCLEOTIDE SEQUENCE [LARGE SCALE GENOMIC DNA]</scope>
    <source>
        <strain evidence="17">SH3</strain>
    </source>
</reference>
<name>F4PLJ6_CACFS</name>
<dbReference type="PROSITE" id="PS00107">
    <property type="entry name" value="PROTEIN_KINASE_ATP"/>
    <property type="match status" value="1"/>
</dbReference>
<feature type="compositionally biased region" description="Polar residues" evidence="13">
    <location>
        <begin position="46"/>
        <end position="67"/>
    </location>
</feature>
<evidence type="ECO:0000256" key="13">
    <source>
        <dbReference type="SAM" id="MobiDB-lite"/>
    </source>
</evidence>
<evidence type="ECO:0000259" key="14">
    <source>
        <dbReference type="PROSITE" id="PS50006"/>
    </source>
</evidence>
<keyword evidence="2" id="KW-0723">Serine/threonine-protein kinase</keyword>
<protein>
    <recommendedName>
        <fullName evidence="1">non-specific serine/threonine protein kinase</fullName>
        <ecNumber evidence="1">2.7.11.1</ecNumber>
    </recommendedName>
</protein>
<keyword evidence="3" id="KW-0808">Transferase</keyword>
<evidence type="ECO:0000256" key="6">
    <source>
        <dbReference type="ARBA" id="ARBA00022840"/>
    </source>
</evidence>
<comment type="catalytic activity">
    <reaction evidence="7">
        <text>L-threonyl-[protein] + ATP = O-phospho-L-threonyl-[protein] + ADP + H(+)</text>
        <dbReference type="Rhea" id="RHEA:46608"/>
        <dbReference type="Rhea" id="RHEA-COMP:11060"/>
        <dbReference type="Rhea" id="RHEA-COMP:11605"/>
        <dbReference type="ChEBI" id="CHEBI:15378"/>
        <dbReference type="ChEBI" id="CHEBI:30013"/>
        <dbReference type="ChEBI" id="CHEBI:30616"/>
        <dbReference type="ChEBI" id="CHEBI:61977"/>
        <dbReference type="ChEBI" id="CHEBI:456216"/>
        <dbReference type="EC" id="2.7.11.1"/>
    </reaction>
</comment>
<dbReference type="KEGG" id="dfa:DFA_05550"/>
<proteinExistence type="predicted"/>
<dbReference type="GeneID" id="14875820"/>
<feature type="region of interest" description="Disordered" evidence="13">
    <location>
        <begin position="1"/>
        <end position="67"/>
    </location>
</feature>
<evidence type="ECO:0000256" key="1">
    <source>
        <dbReference type="ARBA" id="ARBA00012513"/>
    </source>
</evidence>
<dbReference type="FunFam" id="3.30.200.20:FF:000042">
    <property type="entry name" value="Aurora kinase A"/>
    <property type="match status" value="1"/>
</dbReference>
<keyword evidence="4 10" id="KW-0547">Nucleotide-binding</keyword>
<dbReference type="SUPFAM" id="SSF56112">
    <property type="entry name" value="Protein kinase-like (PK-like)"/>
    <property type="match status" value="1"/>
</dbReference>
<dbReference type="PROSITE" id="PS50011">
    <property type="entry name" value="PROTEIN_KINASE_DOM"/>
    <property type="match status" value="1"/>
</dbReference>
<dbReference type="EC" id="2.7.11.1" evidence="1"/>
<dbReference type="EMBL" id="GL883008">
    <property type="protein sequence ID" value="EGG23418.1"/>
    <property type="molecule type" value="Genomic_DNA"/>
</dbReference>
<feature type="compositionally biased region" description="Polar residues" evidence="13">
    <location>
        <begin position="1"/>
        <end position="30"/>
    </location>
</feature>
<evidence type="ECO:0000259" key="15">
    <source>
        <dbReference type="PROSITE" id="PS50011"/>
    </source>
</evidence>
<organism evidence="16 17">
    <name type="scientific">Cavenderia fasciculata</name>
    <name type="common">Slime mold</name>
    <name type="synonym">Dictyostelium fasciculatum</name>
    <dbReference type="NCBI Taxonomy" id="261658"/>
    <lineage>
        <taxon>Eukaryota</taxon>
        <taxon>Amoebozoa</taxon>
        <taxon>Evosea</taxon>
        <taxon>Eumycetozoa</taxon>
        <taxon>Dictyostelia</taxon>
        <taxon>Acytosteliales</taxon>
        <taxon>Cavenderiaceae</taxon>
        <taxon>Cavenderia</taxon>
    </lineage>
</organism>
<feature type="binding site" evidence="10">
    <location>
        <begin position="348"/>
        <end position="349"/>
    </location>
    <ligand>
        <name>ATP</name>
        <dbReference type="ChEBI" id="CHEBI:30616"/>
    </ligand>
</feature>
<comment type="catalytic activity">
    <reaction evidence="8">
        <text>L-seryl-[protein] + ATP = O-phospho-L-seryl-[protein] + ADP + H(+)</text>
        <dbReference type="Rhea" id="RHEA:17989"/>
        <dbReference type="Rhea" id="RHEA-COMP:9863"/>
        <dbReference type="Rhea" id="RHEA-COMP:11604"/>
        <dbReference type="ChEBI" id="CHEBI:15378"/>
        <dbReference type="ChEBI" id="CHEBI:29999"/>
        <dbReference type="ChEBI" id="CHEBI:30616"/>
        <dbReference type="ChEBI" id="CHEBI:83421"/>
        <dbReference type="ChEBI" id="CHEBI:456216"/>
        <dbReference type="EC" id="2.7.11.1"/>
    </reaction>
</comment>
<feature type="cross-link" description="Glycyl lysine isopeptide (Lys-Gly) (interchain with G-Cter in SUMO2)" evidence="11">
    <location>
        <position position="346"/>
    </location>
</feature>
<evidence type="ECO:0000256" key="12">
    <source>
        <dbReference type="PROSITE-ProRule" id="PRU10141"/>
    </source>
</evidence>
<dbReference type="PANTHER" id="PTHR24350">
    <property type="entry name" value="SERINE/THREONINE-PROTEIN KINASE IAL-RELATED"/>
    <property type="match status" value="1"/>
</dbReference>
<feature type="compositionally biased region" description="Low complexity" evidence="13">
    <location>
        <begin position="31"/>
        <end position="45"/>
    </location>
</feature>
<keyword evidence="5" id="KW-0418">Kinase</keyword>
<dbReference type="Gene3D" id="2.60.200.20">
    <property type="match status" value="1"/>
</dbReference>
<feature type="active site" description="Proton acceptor" evidence="9">
    <location>
        <position position="344"/>
    </location>
</feature>
<feature type="domain" description="Protein kinase" evidence="15">
    <location>
        <begin position="220"/>
        <end position="497"/>
    </location>
</feature>
<evidence type="ECO:0000256" key="9">
    <source>
        <dbReference type="PIRSR" id="PIRSR630616-1"/>
    </source>
</evidence>
<dbReference type="InterPro" id="IPR008984">
    <property type="entry name" value="SMAD_FHA_dom_sf"/>
</dbReference>
<gene>
    <name evidence="16" type="primary">fhkA</name>
    <name evidence="16" type="ORF">DFA_05550</name>
</gene>
<feature type="binding site" evidence="10 12">
    <location>
        <position position="249"/>
    </location>
    <ligand>
        <name>ATP</name>
        <dbReference type="ChEBI" id="CHEBI:30616"/>
    </ligand>
</feature>
<evidence type="ECO:0000256" key="8">
    <source>
        <dbReference type="ARBA" id="ARBA00048679"/>
    </source>
</evidence>
<dbReference type="SUPFAM" id="SSF49879">
    <property type="entry name" value="SMAD/FHA domain"/>
    <property type="match status" value="1"/>
</dbReference>
<dbReference type="GO" id="GO:0004674">
    <property type="term" value="F:protein serine/threonine kinase activity"/>
    <property type="evidence" value="ECO:0007669"/>
    <property type="project" value="UniProtKB-KW"/>
</dbReference>
<feature type="region of interest" description="Disordered" evidence="13">
    <location>
        <begin position="498"/>
        <end position="547"/>
    </location>
</feature>
<dbReference type="OrthoDB" id="40902at2759"/>
<dbReference type="FunFam" id="1.10.510.10:FF:000571">
    <property type="entry name" value="Maternal embryonic leucine zipper kinase"/>
    <property type="match status" value="1"/>
</dbReference>
<dbReference type="RefSeq" id="XP_004361269.1">
    <property type="nucleotide sequence ID" value="XM_004361212.1"/>
</dbReference>
<dbReference type="PROSITE" id="PS00108">
    <property type="entry name" value="PROTEIN_KINASE_ST"/>
    <property type="match status" value="1"/>
</dbReference>
<evidence type="ECO:0000256" key="5">
    <source>
        <dbReference type="ARBA" id="ARBA00022777"/>
    </source>
</evidence>
<dbReference type="GO" id="GO:0005524">
    <property type="term" value="F:ATP binding"/>
    <property type="evidence" value="ECO:0007669"/>
    <property type="project" value="UniProtKB-UniRule"/>
</dbReference>
<evidence type="ECO:0000256" key="2">
    <source>
        <dbReference type="ARBA" id="ARBA00022527"/>
    </source>
</evidence>
<dbReference type="STRING" id="1054147.F4PLJ6"/>
<dbReference type="SMART" id="SM00220">
    <property type="entry name" value="S_TKc"/>
    <property type="match status" value="1"/>
</dbReference>
<sequence>MIVNNTKFTNSDPFASTPTKQSQQPDNNNASQQDIDSTSQQDDMSFPNTQLSSSQTTTPEQHTTGGNDLQQQLAEEVEKRKKQKEQDDLYWGELLSLGEKLQSVSLKDESLVLGRLKSCNVQIAELVVSAKHCRLFRNNDSIFIQDLSTNGTYLNGKPIGRGNLELIKNGDRISLAGASQENQLSYIFKDLKSNQSGGNGQQNKQSIWDSLAKKEIFKEYDLIGELGRGNFSTVYLGVNKSRAVKVAVKDIDLAKYQRNPRYLLQLEREVEILKATNHPNIISIYDIFQSDLHLYIVMELATGGELYEKLANDGSFCEDDARLIFNQLLDAVNYLHVRGIAHRDLKPENILFDSNEPNKIKLADFGLARVIGENELARTLCGTPLYVAPEVIVSKSKNKDLHQSLSAQGYGFSCDAWSLGAILYILLSGEPPFFDDTGDEFTSTPQIFEQICTGSYGFPEEIWADISVTGRDLVKKLLTVNPQQRITVKDALNHPWITQQSQHKRSHIDQDDDDYNNNNNNNNNSSQPEEQVNPLKKKKTILDGVSN</sequence>
<dbReference type="PROSITE" id="PS50006">
    <property type="entry name" value="FHA_DOMAIN"/>
    <property type="match status" value="1"/>
</dbReference>
<dbReference type="InterPro" id="IPR017441">
    <property type="entry name" value="Protein_kinase_ATP_BS"/>
</dbReference>
<dbReference type="CDD" id="cd05117">
    <property type="entry name" value="STKc_CAMK"/>
    <property type="match status" value="1"/>
</dbReference>
<dbReference type="Pfam" id="PF00069">
    <property type="entry name" value="Pkinase"/>
    <property type="match status" value="1"/>
</dbReference>
<dbReference type="AlphaFoldDB" id="F4PLJ6"/>
<evidence type="ECO:0000313" key="17">
    <source>
        <dbReference type="Proteomes" id="UP000007797"/>
    </source>
</evidence>
<dbReference type="InterPro" id="IPR008271">
    <property type="entry name" value="Ser/Thr_kinase_AS"/>
</dbReference>
<dbReference type="Proteomes" id="UP000007797">
    <property type="component" value="Unassembled WGS sequence"/>
</dbReference>
<evidence type="ECO:0000313" key="16">
    <source>
        <dbReference type="EMBL" id="EGG23418.1"/>
    </source>
</evidence>
<feature type="binding site" evidence="10">
    <location>
        <position position="364"/>
    </location>
    <ligand>
        <name>ATP</name>
        <dbReference type="ChEBI" id="CHEBI:30616"/>
    </ligand>
</feature>
<dbReference type="InterPro" id="IPR011009">
    <property type="entry name" value="Kinase-like_dom_sf"/>
</dbReference>
<dbReference type="OMA" id="FVHDNSF"/>
<dbReference type="InterPro" id="IPR030616">
    <property type="entry name" value="Aur-like"/>
</dbReference>
<feature type="domain" description="FHA" evidence="14">
    <location>
        <begin position="111"/>
        <end position="159"/>
    </location>
</feature>
<evidence type="ECO:0000256" key="10">
    <source>
        <dbReference type="PIRSR" id="PIRSR630616-2"/>
    </source>
</evidence>
<feature type="binding site" evidence="10">
    <location>
        <begin position="299"/>
        <end position="301"/>
    </location>
    <ligand>
        <name>ATP</name>
        <dbReference type="ChEBI" id="CHEBI:30616"/>
    </ligand>
</feature>
<keyword evidence="17" id="KW-1185">Reference proteome</keyword>
<evidence type="ECO:0000256" key="3">
    <source>
        <dbReference type="ARBA" id="ARBA00022679"/>
    </source>
</evidence>
<evidence type="ECO:0000256" key="4">
    <source>
        <dbReference type="ARBA" id="ARBA00022741"/>
    </source>
</evidence>
<dbReference type="Gene3D" id="1.10.510.10">
    <property type="entry name" value="Transferase(Phosphotransferase) domain 1"/>
    <property type="match status" value="1"/>
</dbReference>
<dbReference type="InterPro" id="IPR000719">
    <property type="entry name" value="Prot_kinase_dom"/>
</dbReference>
<evidence type="ECO:0000256" key="7">
    <source>
        <dbReference type="ARBA" id="ARBA00047899"/>
    </source>
</evidence>
<dbReference type="SMART" id="SM00240">
    <property type="entry name" value="FHA"/>
    <property type="match status" value="1"/>
</dbReference>
<dbReference type="Pfam" id="PF00498">
    <property type="entry name" value="FHA"/>
    <property type="match status" value="1"/>
</dbReference>